<sequence length="81" mass="9325">MVPRAWRWSSRRLKVLRWTWEAGLGFLGVLVVYPCDGVVISVFGSSHLFFFDEFARCLRILFCLIDDDDDSAGIETSPRLL</sequence>
<accession>A0A7U2EWV2</accession>
<protein>
    <submittedName>
        <fullName evidence="1">Uncharacterized protein</fullName>
    </submittedName>
</protein>
<proteinExistence type="predicted"/>
<keyword evidence="2" id="KW-1185">Reference proteome</keyword>
<evidence type="ECO:0000313" key="2">
    <source>
        <dbReference type="Proteomes" id="UP000663193"/>
    </source>
</evidence>
<organism evidence="1 2">
    <name type="scientific">Phaeosphaeria nodorum (strain SN15 / ATCC MYA-4574 / FGSC 10173)</name>
    <name type="common">Glume blotch fungus</name>
    <name type="synonym">Parastagonospora nodorum</name>
    <dbReference type="NCBI Taxonomy" id="321614"/>
    <lineage>
        <taxon>Eukaryota</taxon>
        <taxon>Fungi</taxon>
        <taxon>Dikarya</taxon>
        <taxon>Ascomycota</taxon>
        <taxon>Pezizomycotina</taxon>
        <taxon>Dothideomycetes</taxon>
        <taxon>Pleosporomycetidae</taxon>
        <taxon>Pleosporales</taxon>
        <taxon>Pleosporineae</taxon>
        <taxon>Phaeosphaeriaceae</taxon>
        <taxon>Parastagonospora</taxon>
    </lineage>
</organism>
<dbReference type="AlphaFoldDB" id="A0A7U2EWV2"/>
<name>A0A7U2EWV2_PHANO</name>
<evidence type="ECO:0000313" key="1">
    <source>
        <dbReference type="EMBL" id="QRC94494.1"/>
    </source>
</evidence>
<dbReference type="VEuPathDB" id="FungiDB:JI435_405900"/>
<reference evidence="2" key="1">
    <citation type="journal article" date="2021" name="BMC Genomics">
        <title>Chromosome-level genome assembly and manually-curated proteome of model necrotroph Parastagonospora nodorum Sn15 reveals a genome-wide trove of candidate effector homologs, and redundancy of virulence-related functions within an accessory chromosome.</title>
        <authorList>
            <person name="Bertazzoni S."/>
            <person name="Jones D.A.B."/>
            <person name="Phan H.T."/>
            <person name="Tan K.-C."/>
            <person name="Hane J.K."/>
        </authorList>
    </citation>
    <scope>NUCLEOTIDE SEQUENCE [LARGE SCALE GENOMIC DNA]</scope>
    <source>
        <strain evidence="2">SN15 / ATCC MYA-4574 / FGSC 10173)</strain>
    </source>
</reference>
<dbReference type="Proteomes" id="UP000663193">
    <property type="component" value="Chromosome 4"/>
</dbReference>
<dbReference type="EMBL" id="CP069026">
    <property type="protein sequence ID" value="QRC94494.1"/>
    <property type="molecule type" value="Genomic_DNA"/>
</dbReference>
<gene>
    <name evidence="1" type="ORF">JI435_405900</name>
</gene>